<feature type="transmembrane region" description="Helical" evidence="14">
    <location>
        <begin position="82"/>
        <end position="98"/>
    </location>
</feature>
<feature type="domain" description="Cation/H+ exchanger transmembrane" evidence="15">
    <location>
        <begin position="850"/>
        <end position="1023"/>
    </location>
</feature>
<dbReference type="GO" id="GO:0006813">
    <property type="term" value="P:potassium ion transport"/>
    <property type="evidence" value="ECO:0007669"/>
    <property type="project" value="UniProtKB-KW"/>
</dbReference>
<comment type="caution">
    <text evidence="17">The sequence shown here is derived from an EMBL/GenBank/DDBJ whole genome shotgun (WGS) entry which is preliminary data.</text>
</comment>
<dbReference type="AlphaFoldDB" id="A0AAV9B6X0"/>
<comment type="subcellular location">
    <subcellularLocation>
        <location evidence="3">Membrane</location>
        <topology evidence="3">Multi-pass membrane protein</topology>
    </subcellularLocation>
    <subcellularLocation>
        <location evidence="2">Plastid</location>
        <location evidence="2">Chloroplast envelope</location>
    </subcellularLocation>
</comment>
<dbReference type="InterPro" id="IPR038770">
    <property type="entry name" value="Na+/solute_symporter_sf"/>
</dbReference>
<dbReference type="Pfam" id="PF23259">
    <property type="entry name" value="CHX17_C"/>
    <property type="match status" value="1"/>
</dbReference>
<evidence type="ECO:0000259" key="15">
    <source>
        <dbReference type="Pfam" id="PF00999"/>
    </source>
</evidence>
<comment type="similarity">
    <text evidence="12">Belongs to the monovalent cation:proton antiporter 2 (CPA2) transporter (TC 2.A.37) family. CHX (TC 2.A.37.4) subfamily.</text>
</comment>
<feature type="transmembrane region" description="Helical" evidence="14">
    <location>
        <begin position="176"/>
        <end position="198"/>
    </location>
</feature>
<keyword evidence="6" id="KW-0633">Potassium transport</keyword>
<dbReference type="InterPro" id="IPR050794">
    <property type="entry name" value="CPA2_transporter"/>
</dbReference>
<dbReference type="Pfam" id="PF00999">
    <property type="entry name" value="Na_H_Exchanger"/>
    <property type="match status" value="2"/>
</dbReference>
<dbReference type="Proteomes" id="UP001179952">
    <property type="component" value="Unassembled WGS sequence"/>
</dbReference>
<feature type="transmembrane region" description="Helical" evidence="14">
    <location>
        <begin position="247"/>
        <end position="269"/>
    </location>
</feature>
<comment type="function">
    <text evidence="1">May function as sodium-coupled metabolite transporter across the chloroplast envelope.</text>
</comment>
<evidence type="ECO:0000256" key="8">
    <source>
        <dbReference type="ARBA" id="ARBA00022958"/>
    </source>
</evidence>
<dbReference type="PANTHER" id="PTHR32468">
    <property type="entry name" value="CATION/H + ANTIPORTER"/>
    <property type="match status" value="1"/>
</dbReference>
<feature type="transmembrane region" description="Helical" evidence="14">
    <location>
        <begin position="118"/>
        <end position="135"/>
    </location>
</feature>
<evidence type="ECO:0000256" key="3">
    <source>
        <dbReference type="ARBA" id="ARBA00004141"/>
    </source>
</evidence>
<keyword evidence="5" id="KW-0050">Antiport</keyword>
<evidence type="ECO:0000256" key="11">
    <source>
        <dbReference type="ARBA" id="ARBA00023136"/>
    </source>
</evidence>
<evidence type="ECO:0000259" key="16">
    <source>
        <dbReference type="Pfam" id="PF23259"/>
    </source>
</evidence>
<feature type="transmembrane region" description="Helical" evidence="14">
    <location>
        <begin position="914"/>
        <end position="932"/>
    </location>
</feature>
<reference evidence="17" key="2">
    <citation type="submission" date="2023-06" db="EMBL/GenBank/DDBJ databases">
        <authorList>
            <person name="Ma L."/>
            <person name="Liu K.-W."/>
            <person name="Li Z."/>
            <person name="Hsiao Y.-Y."/>
            <person name="Qi Y."/>
            <person name="Fu T."/>
            <person name="Tang G."/>
            <person name="Zhang D."/>
            <person name="Sun W.-H."/>
            <person name="Liu D.-K."/>
            <person name="Li Y."/>
            <person name="Chen G.-Z."/>
            <person name="Liu X.-D."/>
            <person name="Liao X.-Y."/>
            <person name="Jiang Y.-T."/>
            <person name="Yu X."/>
            <person name="Hao Y."/>
            <person name="Huang J."/>
            <person name="Zhao X.-W."/>
            <person name="Ke S."/>
            <person name="Chen Y.-Y."/>
            <person name="Wu W.-L."/>
            <person name="Hsu J.-L."/>
            <person name="Lin Y.-F."/>
            <person name="Huang M.-D."/>
            <person name="Li C.-Y."/>
            <person name="Huang L."/>
            <person name="Wang Z.-W."/>
            <person name="Zhao X."/>
            <person name="Zhong W.-Y."/>
            <person name="Peng D.-H."/>
            <person name="Ahmad S."/>
            <person name="Lan S."/>
            <person name="Zhang J.-S."/>
            <person name="Tsai W.-C."/>
            <person name="Van De Peer Y."/>
            <person name="Liu Z.-J."/>
        </authorList>
    </citation>
    <scope>NUCLEOTIDE SEQUENCE</scope>
    <source>
        <strain evidence="17">SCP</strain>
        <tissue evidence="17">Leaves</tissue>
    </source>
</reference>
<evidence type="ECO:0000313" key="17">
    <source>
        <dbReference type="EMBL" id="KAK1272345.1"/>
    </source>
</evidence>
<feature type="transmembrane region" description="Helical" evidence="14">
    <location>
        <begin position="428"/>
        <end position="451"/>
    </location>
</feature>
<organism evidence="17 18">
    <name type="scientific">Acorus gramineus</name>
    <name type="common">Dwarf sweet flag</name>
    <dbReference type="NCBI Taxonomy" id="55184"/>
    <lineage>
        <taxon>Eukaryota</taxon>
        <taxon>Viridiplantae</taxon>
        <taxon>Streptophyta</taxon>
        <taxon>Embryophyta</taxon>
        <taxon>Tracheophyta</taxon>
        <taxon>Spermatophyta</taxon>
        <taxon>Magnoliopsida</taxon>
        <taxon>Liliopsida</taxon>
        <taxon>Acoraceae</taxon>
        <taxon>Acorus</taxon>
    </lineage>
</organism>
<feature type="transmembrane region" description="Helical" evidence="14">
    <location>
        <begin position="848"/>
        <end position="869"/>
    </location>
</feature>
<evidence type="ECO:0000256" key="5">
    <source>
        <dbReference type="ARBA" id="ARBA00022449"/>
    </source>
</evidence>
<evidence type="ECO:0000256" key="7">
    <source>
        <dbReference type="ARBA" id="ARBA00022692"/>
    </source>
</evidence>
<evidence type="ECO:0000256" key="9">
    <source>
        <dbReference type="ARBA" id="ARBA00022989"/>
    </source>
</evidence>
<feature type="domain" description="Cation/H(+) antiporter C-terminal" evidence="16">
    <location>
        <begin position="636"/>
        <end position="773"/>
    </location>
</feature>
<name>A0AAV9B6X0_ACOGR</name>
<dbReference type="GO" id="GO:0012505">
    <property type="term" value="C:endomembrane system"/>
    <property type="evidence" value="ECO:0007669"/>
    <property type="project" value="TreeGrafter"/>
</dbReference>
<feature type="transmembrane region" description="Helical" evidence="14">
    <location>
        <begin position="290"/>
        <end position="316"/>
    </location>
</feature>
<evidence type="ECO:0000256" key="12">
    <source>
        <dbReference type="ARBA" id="ARBA00038341"/>
    </source>
</evidence>
<keyword evidence="7 14" id="KW-0812">Transmembrane</keyword>
<feature type="transmembrane region" description="Helical" evidence="14">
    <location>
        <begin position="336"/>
        <end position="353"/>
    </location>
</feature>
<accession>A0AAV9B6X0</accession>
<feature type="transmembrane region" description="Helical" evidence="14">
    <location>
        <begin position="219"/>
        <end position="241"/>
    </location>
</feature>
<feature type="transmembrane region" description="Helical" evidence="14">
    <location>
        <begin position="147"/>
        <end position="170"/>
    </location>
</feature>
<evidence type="ECO:0000313" key="18">
    <source>
        <dbReference type="Proteomes" id="UP001179952"/>
    </source>
</evidence>
<feature type="domain" description="Cation/H+ exchanger transmembrane" evidence="15">
    <location>
        <begin position="69"/>
        <end position="446"/>
    </location>
</feature>
<dbReference type="Gene3D" id="3.40.50.12370">
    <property type="match status" value="1"/>
</dbReference>
<feature type="region of interest" description="Disordered" evidence="13">
    <location>
        <begin position="803"/>
        <end position="824"/>
    </location>
</feature>
<feature type="transmembrane region" description="Helical" evidence="14">
    <location>
        <begin position="881"/>
        <end position="902"/>
    </location>
</feature>
<dbReference type="InterPro" id="IPR057290">
    <property type="entry name" value="CHX17_C"/>
</dbReference>
<evidence type="ECO:0000256" key="6">
    <source>
        <dbReference type="ARBA" id="ARBA00022538"/>
    </source>
</evidence>
<protein>
    <submittedName>
        <fullName evidence="17">Cation/H(+) antiporter 15</fullName>
    </submittedName>
</protein>
<evidence type="ECO:0000256" key="14">
    <source>
        <dbReference type="SAM" id="Phobius"/>
    </source>
</evidence>
<keyword evidence="9 14" id="KW-1133">Transmembrane helix</keyword>
<feature type="transmembrane region" description="Helical" evidence="14">
    <location>
        <begin position="365"/>
        <end position="385"/>
    </location>
</feature>
<dbReference type="GO" id="GO:0009941">
    <property type="term" value="C:chloroplast envelope"/>
    <property type="evidence" value="ECO:0007669"/>
    <property type="project" value="UniProtKB-SubCell"/>
</dbReference>
<evidence type="ECO:0000256" key="4">
    <source>
        <dbReference type="ARBA" id="ARBA00022448"/>
    </source>
</evidence>
<keyword evidence="8" id="KW-0630">Potassium</keyword>
<reference evidence="17" key="1">
    <citation type="journal article" date="2023" name="Nat. Commun.">
        <title>Diploid and tetraploid genomes of Acorus and the evolution of monocots.</title>
        <authorList>
            <person name="Ma L."/>
            <person name="Liu K.W."/>
            <person name="Li Z."/>
            <person name="Hsiao Y.Y."/>
            <person name="Qi Y."/>
            <person name="Fu T."/>
            <person name="Tang G.D."/>
            <person name="Zhang D."/>
            <person name="Sun W.H."/>
            <person name="Liu D.K."/>
            <person name="Li Y."/>
            <person name="Chen G.Z."/>
            <person name="Liu X.D."/>
            <person name="Liao X.Y."/>
            <person name="Jiang Y.T."/>
            <person name="Yu X."/>
            <person name="Hao Y."/>
            <person name="Huang J."/>
            <person name="Zhao X.W."/>
            <person name="Ke S."/>
            <person name="Chen Y.Y."/>
            <person name="Wu W.L."/>
            <person name="Hsu J.L."/>
            <person name="Lin Y.F."/>
            <person name="Huang M.D."/>
            <person name="Li C.Y."/>
            <person name="Huang L."/>
            <person name="Wang Z.W."/>
            <person name="Zhao X."/>
            <person name="Zhong W.Y."/>
            <person name="Peng D.H."/>
            <person name="Ahmad S."/>
            <person name="Lan S."/>
            <person name="Zhang J.S."/>
            <person name="Tsai W.C."/>
            <person name="Van de Peer Y."/>
            <person name="Liu Z.J."/>
        </authorList>
    </citation>
    <scope>NUCLEOTIDE SEQUENCE</scope>
    <source>
        <strain evidence="17">SCP</strain>
    </source>
</reference>
<dbReference type="GO" id="GO:0015297">
    <property type="term" value="F:antiporter activity"/>
    <property type="evidence" value="ECO:0007669"/>
    <property type="project" value="UniProtKB-KW"/>
</dbReference>
<dbReference type="GO" id="GO:0016020">
    <property type="term" value="C:membrane"/>
    <property type="evidence" value="ECO:0007669"/>
    <property type="project" value="UniProtKB-SubCell"/>
</dbReference>
<evidence type="ECO:0000256" key="13">
    <source>
        <dbReference type="SAM" id="MobiDB-lite"/>
    </source>
</evidence>
<keyword evidence="18" id="KW-1185">Reference proteome</keyword>
<feature type="transmembrane region" description="Helical" evidence="14">
    <location>
        <begin position="51"/>
        <end position="70"/>
    </location>
</feature>
<dbReference type="PANTHER" id="PTHR32468:SF164">
    <property type="entry name" value="OS05G0485000 PROTEIN"/>
    <property type="match status" value="1"/>
</dbReference>
<proteinExistence type="inferred from homology"/>
<sequence>MMEGVNGTPPVAPPNPFTNNGRVEWDSIICHPLFTRVTSGGLFHGVDPLQFSLPLLLFQISVMFVVSNAVHFLLRPLKQPRILSNIIGGIILGPSGFGRNKAFADKMYPPRSLMTLETASIFGMMYSVFLVGLKMDPTIIIRAGRRSIIIATCSILASFSAVCLAAHLLASSLPHAIVGTPLLVFVSAVLSITCFPNLAHTLTELDLLNTELGRLSMSVSMIHDAIGWCLMALFITLRAGYNDAPRALYALSSLAALAFFVVFVYRPWVRLVVRRTPKGEMCVKEGQVMGILLSVGVVGFLVNAVGGTAMDGALFLGLTTPEGSTLSAAMTEKTEGVVAATLIPLLFLWSGIITDVRLARDQEGVALIAVIVLVGCMAKIAGTVIPSLYFRMPLRNAVMLALIMNIKGLIEILIFLQWRNTGLMDDASYTMIVLSITVVLAVIAPLVSMSYKPQRQKLSLNARTIQHSPPHSELCVLACIHNEDCVPSILNLIESTHATPQTPLRVVVLRLVELAGLASSALIPHKNHYGHLIHRDHHHPDHVVNAFACYERSKPSGEVWVDPFTAVSPVKSMHQDVCALAQEKLAALIVVPFHDKAARATARGVLDGTPCSVGLLVDRGMYSVAGSVGRCPQRIGALFFGGRDDREALAYARRLAGHPYATLVVARFLPKWDARAEERMRDEEAVEEIRYLMIHNGRVAYEEFEVDGVEEMMEVVRGMEGRYDLVMVGRRSGAGSRLTDGLTEWSEWPELGVVGDVLASSDFGDSTSVLICLMFVSSRTVRFLLKPLKQSRLVSCHRRHHGHQANRSIRPQEPPHLLHQRPPPLHRHHVRAPPPLPLPHRALAHPSFFVFVAITISLTLFPNVIHILSELKLLNTELGQLSASCAMLNVSVGWLFIVLFIFHSERAVNPVQSIKAMACVIVIIAFITYVYHPWATRVTRRTPNGGRVRDGYVFAIILFVPLVALCFDAVGGSMADGALFLGLATPDGPPLGSAIVEKMEAIVGEVLMPLMMLWCGLKFDLFQSPGLEDVWDCDGLAFHCLYREAGGHSPALPVLQDVLQKFSGFLPGHGVQGHDRVVLLHVLAE</sequence>
<keyword evidence="10" id="KW-0406">Ion transport</keyword>
<evidence type="ECO:0000256" key="1">
    <source>
        <dbReference type="ARBA" id="ARBA00003198"/>
    </source>
</evidence>
<dbReference type="InterPro" id="IPR006153">
    <property type="entry name" value="Cation/H_exchanger_TM"/>
</dbReference>
<evidence type="ECO:0000256" key="2">
    <source>
        <dbReference type="ARBA" id="ARBA00004119"/>
    </source>
</evidence>
<keyword evidence="4" id="KW-0813">Transport</keyword>
<dbReference type="GO" id="GO:1902600">
    <property type="term" value="P:proton transmembrane transport"/>
    <property type="evidence" value="ECO:0007669"/>
    <property type="project" value="InterPro"/>
</dbReference>
<feature type="transmembrane region" description="Helical" evidence="14">
    <location>
        <begin position="397"/>
        <end position="416"/>
    </location>
</feature>
<feature type="transmembrane region" description="Helical" evidence="14">
    <location>
        <begin position="952"/>
        <end position="970"/>
    </location>
</feature>
<dbReference type="Gene3D" id="1.20.1530.20">
    <property type="match status" value="2"/>
</dbReference>
<dbReference type="GO" id="GO:0006885">
    <property type="term" value="P:regulation of pH"/>
    <property type="evidence" value="ECO:0007669"/>
    <property type="project" value="UniProtKB-ARBA"/>
</dbReference>
<dbReference type="FunFam" id="1.20.1530.20:FF:000003">
    <property type="entry name" value="Cation/H(+) antiporter 15"/>
    <property type="match status" value="1"/>
</dbReference>
<dbReference type="EMBL" id="JAUJYN010000005">
    <property type="protein sequence ID" value="KAK1272345.1"/>
    <property type="molecule type" value="Genomic_DNA"/>
</dbReference>
<gene>
    <name evidence="17" type="ORF">QJS04_geneDACA005961</name>
</gene>
<keyword evidence="11 14" id="KW-0472">Membrane</keyword>
<evidence type="ECO:0000256" key="10">
    <source>
        <dbReference type="ARBA" id="ARBA00023065"/>
    </source>
</evidence>